<proteinExistence type="predicted"/>
<comment type="caution">
    <text evidence="1">The sequence shown here is derived from an EMBL/GenBank/DDBJ whole genome shotgun (WGS) entry which is preliminary data.</text>
</comment>
<sequence>MITATLARALQQAGLSWQPANGDRFVIAKPEMGDEVFHLADMTVEAHDLDTGIILAFNGTTEWALDSVAVEHTVWLPREAQLRDALGDRFVSLVRHDHHHAVRIVGPDGAVVEVTDPDAECAYARALLRVLG</sequence>
<evidence type="ECO:0000313" key="2">
    <source>
        <dbReference type="Proteomes" id="UP000886842"/>
    </source>
</evidence>
<reference evidence="1" key="2">
    <citation type="journal article" date="2021" name="PeerJ">
        <title>Extensive microbial diversity within the chicken gut microbiome revealed by metagenomics and culture.</title>
        <authorList>
            <person name="Gilroy R."/>
            <person name="Ravi A."/>
            <person name="Getino M."/>
            <person name="Pursley I."/>
            <person name="Horton D.L."/>
            <person name="Alikhan N.F."/>
            <person name="Baker D."/>
            <person name="Gharbi K."/>
            <person name="Hall N."/>
            <person name="Watson M."/>
            <person name="Adriaenssens E.M."/>
            <person name="Foster-Nyarko E."/>
            <person name="Jarju S."/>
            <person name="Secka A."/>
            <person name="Antonio M."/>
            <person name="Oren A."/>
            <person name="Chaudhuri R.R."/>
            <person name="La Ragione R."/>
            <person name="Hildebrand F."/>
            <person name="Pallen M.J."/>
        </authorList>
    </citation>
    <scope>NUCLEOTIDE SEQUENCE</scope>
    <source>
        <strain evidence="1">ChiGjej1B1-24693</strain>
    </source>
</reference>
<name>A0A9D1KP81_9ACTN</name>
<accession>A0A9D1KP81</accession>
<dbReference type="Proteomes" id="UP000886842">
    <property type="component" value="Unassembled WGS sequence"/>
</dbReference>
<gene>
    <name evidence="1" type="ORF">IAA98_10965</name>
</gene>
<organism evidence="1 2">
    <name type="scientific">Candidatus Avipropionibacterium avicola</name>
    <dbReference type="NCBI Taxonomy" id="2840701"/>
    <lineage>
        <taxon>Bacteria</taxon>
        <taxon>Bacillati</taxon>
        <taxon>Actinomycetota</taxon>
        <taxon>Actinomycetes</taxon>
        <taxon>Propionibacteriales</taxon>
        <taxon>Propionibacteriaceae</taxon>
        <taxon>Propionibacteriaceae incertae sedis</taxon>
        <taxon>Candidatus Avipropionibacterium</taxon>
    </lineage>
</organism>
<evidence type="ECO:0000313" key="1">
    <source>
        <dbReference type="EMBL" id="HIT76098.1"/>
    </source>
</evidence>
<dbReference type="AlphaFoldDB" id="A0A9D1KP81"/>
<protein>
    <submittedName>
        <fullName evidence="1">Pilus assembly protein CpaE</fullName>
    </submittedName>
</protein>
<reference evidence="1" key="1">
    <citation type="submission" date="2020-10" db="EMBL/GenBank/DDBJ databases">
        <authorList>
            <person name="Gilroy R."/>
        </authorList>
    </citation>
    <scope>NUCLEOTIDE SEQUENCE</scope>
    <source>
        <strain evidence="1">ChiGjej1B1-24693</strain>
    </source>
</reference>
<dbReference type="EMBL" id="DVLP01000322">
    <property type="protein sequence ID" value="HIT76098.1"/>
    <property type="molecule type" value="Genomic_DNA"/>
</dbReference>